<dbReference type="PANTHER" id="PTHR47234:SF1">
    <property type="entry name" value="TONB-DEPENDENT RECEPTOR"/>
    <property type="match status" value="1"/>
</dbReference>
<dbReference type="SUPFAM" id="SSF56935">
    <property type="entry name" value="Porins"/>
    <property type="match status" value="1"/>
</dbReference>
<feature type="non-terminal residue" evidence="4">
    <location>
        <position position="83"/>
    </location>
</feature>
<gene>
    <name evidence="4" type="ORF">FQK01_25360</name>
</gene>
<evidence type="ECO:0000313" key="5">
    <source>
        <dbReference type="Proteomes" id="UP000320455"/>
    </source>
</evidence>
<name>A0ABD7S242_XANVA</name>
<dbReference type="PANTHER" id="PTHR47234">
    <property type="match status" value="1"/>
</dbReference>
<proteinExistence type="predicted"/>
<evidence type="ECO:0000256" key="1">
    <source>
        <dbReference type="ARBA" id="ARBA00004442"/>
    </source>
</evidence>
<comment type="subcellular location">
    <subcellularLocation>
        <location evidence="1">Cell outer membrane</location>
    </subcellularLocation>
</comment>
<dbReference type="AlphaFoldDB" id="A0ABD7S242"/>
<sequence length="83" mass="8970">DGDSGFFQGVNDYYRCAVEEPGVPIADCTYAGTTIAGRRAGNRELKSITAKSWGAGAVWSPSARFSVNADYYNIKIDQKVSDL</sequence>
<evidence type="ECO:0000256" key="2">
    <source>
        <dbReference type="ARBA" id="ARBA00023136"/>
    </source>
</evidence>
<accession>A0ABD7S242</accession>
<protein>
    <submittedName>
        <fullName evidence="4">TonB-dependent receptor</fullName>
    </submittedName>
</protein>
<keyword evidence="3" id="KW-0998">Cell outer membrane</keyword>
<feature type="non-terminal residue" evidence="4">
    <location>
        <position position="1"/>
    </location>
</feature>
<dbReference type="RefSeq" id="WP_146470617.1">
    <property type="nucleotide sequence ID" value="NZ_VOCK01000334.1"/>
</dbReference>
<dbReference type="GO" id="GO:0009279">
    <property type="term" value="C:cell outer membrane"/>
    <property type="evidence" value="ECO:0007669"/>
    <property type="project" value="UniProtKB-SubCell"/>
</dbReference>
<dbReference type="Proteomes" id="UP000320455">
    <property type="component" value="Unassembled WGS sequence"/>
</dbReference>
<dbReference type="EMBL" id="VOCK01000334">
    <property type="protein sequence ID" value="TWQ42552.1"/>
    <property type="molecule type" value="Genomic_DNA"/>
</dbReference>
<dbReference type="Gene3D" id="2.40.170.20">
    <property type="entry name" value="TonB-dependent receptor, beta-barrel domain"/>
    <property type="match status" value="1"/>
</dbReference>
<dbReference type="InterPro" id="IPR036942">
    <property type="entry name" value="Beta-barrel_TonB_sf"/>
</dbReference>
<comment type="caution">
    <text evidence="4">The sequence shown here is derived from an EMBL/GenBank/DDBJ whole genome shotgun (WGS) entry which is preliminary data.</text>
</comment>
<reference evidence="5" key="1">
    <citation type="journal article" date="2020" name="Phytopathology">
        <title>Genomic acquisitions in emerging populations of Xanthomonas vasicola pv. vasculorum infecting corn in the U.S. and Argentina.</title>
        <authorList>
            <person name="Perez-Quintero A.L."/>
        </authorList>
    </citation>
    <scope>NUCLEOTIDE SEQUENCE [LARGE SCALE GENOMIC DNA]</scope>
    <source>
        <strain evidence="5">Xvh-L</strain>
    </source>
</reference>
<evidence type="ECO:0000256" key="3">
    <source>
        <dbReference type="ARBA" id="ARBA00023237"/>
    </source>
</evidence>
<evidence type="ECO:0000313" key="4">
    <source>
        <dbReference type="EMBL" id="TWQ42552.1"/>
    </source>
</evidence>
<organism evidence="4 5">
    <name type="scientific">Xanthomonas vasicola</name>
    <dbReference type="NCBI Taxonomy" id="56459"/>
    <lineage>
        <taxon>Bacteria</taxon>
        <taxon>Pseudomonadati</taxon>
        <taxon>Pseudomonadota</taxon>
        <taxon>Gammaproteobacteria</taxon>
        <taxon>Lysobacterales</taxon>
        <taxon>Lysobacteraceae</taxon>
        <taxon>Xanthomonas</taxon>
    </lineage>
</organism>
<keyword evidence="4" id="KW-0675">Receptor</keyword>
<keyword evidence="5" id="KW-1185">Reference proteome</keyword>
<keyword evidence="2" id="KW-0472">Membrane</keyword>